<dbReference type="OrthoDB" id="4860911at2"/>
<dbReference type="CDD" id="cd00093">
    <property type="entry name" value="HTH_XRE"/>
    <property type="match status" value="1"/>
</dbReference>
<dbReference type="Proteomes" id="UP000292346">
    <property type="component" value="Unassembled WGS sequence"/>
</dbReference>
<evidence type="ECO:0000313" key="1">
    <source>
        <dbReference type="EMBL" id="TCC12019.1"/>
    </source>
</evidence>
<dbReference type="SUPFAM" id="SSF47413">
    <property type="entry name" value="lambda repressor-like DNA-binding domains"/>
    <property type="match status" value="1"/>
</dbReference>
<reference evidence="1 2" key="1">
    <citation type="submission" date="2019-02" db="EMBL/GenBank/DDBJ databases">
        <title>Kribbella capetownensis sp. nov. and Kribbella speibonae sp. nov., isolated from soil.</title>
        <authorList>
            <person name="Curtis S.M."/>
            <person name="Norton I."/>
            <person name="Everest G.J."/>
            <person name="Meyers P.R."/>
        </authorList>
    </citation>
    <scope>NUCLEOTIDE SEQUENCE [LARGE SCALE GENOMIC DNA]</scope>
    <source>
        <strain evidence="1 2">KCTC 29219</strain>
    </source>
</reference>
<sequence length="193" mass="21241">MDKDSQAVSELLNRALAESGLSQAAFATALGTSASRFSTYRSGRTKPTAQFFLRAGRIAHALQAAREYRIMTAPATATAVREASDDEWAWRMLLQGRDHLRLLLRRHDGSEAAWEAAPGTTGHAGFDALLAVLTAREFEAAGEDPPEWTKVNPLPDRWIPEHPFLDRDEIIEQTPAYLAQANIFVPARDLATA</sequence>
<evidence type="ECO:0000313" key="2">
    <source>
        <dbReference type="Proteomes" id="UP000292346"/>
    </source>
</evidence>
<organism evidence="1 2">
    <name type="scientific">Kribbella soli</name>
    <dbReference type="NCBI Taxonomy" id="1124743"/>
    <lineage>
        <taxon>Bacteria</taxon>
        <taxon>Bacillati</taxon>
        <taxon>Actinomycetota</taxon>
        <taxon>Actinomycetes</taxon>
        <taxon>Propionibacteriales</taxon>
        <taxon>Kribbellaceae</taxon>
        <taxon>Kribbella</taxon>
    </lineage>
</organism>
<keyword evidence="2" id="KW-1185">Reference proteome</keyword>
<dbReference type="InterPro" id="IPR010982">
    <property type="entry name" value="Lambda_DNA-bd_dom_sf"/>
</dbReference>
<protein>
    <submittedName>
        <fullName evidence="1">XRE family transcriptional regulator</fullName>
    </submittedName>
</protein>
<dbReference type="RefSeq" id="WP_131337211.1">
    <property type="nucleotide sequence ID" value="NZ_SJJZ01000001.1"/>
</dbReference>
<accession>A0A4R0HVW2</accession>
<dbReference type="EMBL" id="SJJZ01000001">
    <property type="protein sequence ID" value="TCC12019.1"/>
    <property type="molecule type" value="Genomic_DNA"/>
</dbReference>
<comment type="caution">
    <text evidence="1">The sequence shown here is derived from an EMBL/GenBank/DDBJ whole genome shotgun (WGS) entry which is preliminary data.</text>
</comment>
<dbReference type="Pfam" id="PF13560">
    <property type="entry name" value="HTH_31"/>
    <property type="match status" value="1"/>
</dbReference>
<dbReference type="GO" id="GO:0003677">
    <property type="term" value="F:DNA binding"/>
    <property type="evidence" value="ECO:0007669"/>
    <property type="project" value="InterPro"/>
</dbReference>
<dbReference type="Gene3D" id="1.10.260.40">
    <property type="entry name" value="lambda repressor-like DNA-binding domains"/>
    <property type="match status" value="1"/>
</dbReference>
<proteinExistence type="predicted"/>
<dbReference type="InterPro" id="IPR001387">
    <property type="entry name" value="Cro/C1-type_HTH"/>
</dbReference>
<dbReference type="AlphaFoldDB" id="A0A4R0HVW2"/>
<name>A0A4R0HVW2_9ACTN</name>
<gene>
    <name evidence="1" type="ORF">E0H45_12555</name>
</gene>